<name>A0A7S4QF98_9STRA</name>
<feature type="region of interest" description="Disordered" evidence="1">
    <location>
        <begin position="349"/>
        <end position="402"/>
    </location>
</feature>
<feature type="region of interest" description="Disordered" evidence="1">
    <location>
        <begin position="174"/>
        <end position="238"/>
    </location>
</feature>
<feature type="region of interest" description="Disordered" evidence="1">
    <location>
        <begin position="502"/>
        <end position="541"/>
    </location>
</feature>
<reference evidence="2" key="1">
    <citation type="submission" date="2021-01" db="EMBL/GenBank/DDBJ databases">
        <authorList>
            <person name="Corre E."/>
            <person name="Pelletier E."/>
            <person name="Niang G."/>
            <person name="Scheremetjew M."/>
            <person name="Finn R."/>
            <person name="Kale V."/>
            <person name="Holt S."/>
            <person name="Cochrane G."/>
            <person name="Meng A."/>
            <person name="Brown T."/>
            <person name="Cohen L."/>
        </authorList>
    </citation>
    <scope>NUCLEOTIDE SEQUENCE</scope>
    <source>
        <strain evidence="2">GSO104</strain>
    </source>
</reference>
<evidence type="ECO:0000313" key="2">
    <source>
        <dbReference type="EMBL" id="CAE4580511.1"/>
    </source>
</evidence>
<feature type="region of interest" description="Disordered" evidence="1">
    <location>
        <begin position="1"/>
        <end position="27"/>
    </location>
</feature>
<feature type="compositionally biased region" description="Low complexity" evidence="1">
    <location>
        <begin position="56"/>
        <end position="73"/>
    </location>
</feature>
<dbReference type="EMBL" id="HBNS01001648">
    <property type="protein sequence ID" value="CAE4580511.1"/>
    <property type="molecule type" value="Transcribed_RNA"/>
</dbReference>
<feature type="compositionally biased region" description="Polar residues" evidence="1">
    <location>
        <begin position="380"/>
        <end position="402"/>
    </location>
</feature>
<accession>A0A7S4QF98</accession>
<gene>
    <name evidence="2" type="ORF">DBRI00130_LOCUS1320</name>
</gene>
<feature type="compositionally biased region" description="Basic and acidic residues" evidence="1">
    <location>
        <begin position="185"/>
        <end position="200"/>
    </location>
</feature>
<organism evidence="2">
    <name type="scientific">Ditylum brightwellii</name>
    <dbReference type="NCBI Taxonomy" id="49249"/>
    <lineage>
        <taxon>Eukaryota</taxon>
        <taxon>Sar</taxon>
        <taxon>Stramenopiles</taxon>
        <taxon>Ochrophyta</taxon>
        <taxon>Bacillariophyta</taxon>
        <taxon>Mediophyceae</taxon>
        <taxon>Lithodesmiophycidae</taxon>
        <taxon>Lithodesmiales</taxon>
        <taxon>Lithodesmiaceae</taxon>
        <taxon>Ditylum</taxon>
    </lineage>
</organism>
<sequence>MKKKPKNKTTKKEGEQQVTTVKAEEEEGDNDWLKWLFLSCAACKKPLHLPPPRPLSSPTHSSTSSSAQHLSSSCTKSPSSDAVKKDSKPSSPHEGEKERKHTLDRKRKRPPSSSSPSNKYENECIATIKCQNESCTEPWYHLSCSSIPVGSRLYRDAIVSSYARSTFFSSLYNGRGDEEEEEEEKIEKEEEKHEKYKNEGEQAASPDKPKQPTLPPPPPPLPPPPLPPPTSPPNKSKHQYYLCPKCDVEGTSKYLLEYFESYRSTKIKYYRNDEECVDVKTGRQFVEYLLRSTNLESLYDLVEPARAGEEEKKRKSVWKIRKDGYKQSEVKLDYIERILSCIVPTAAATTTTKPSMKREEKSSTSKKPKKKKKANDDQEQQQTTAKNSTFSNITSTVNNDDNATSDCPSLAILEGQSTVTKNVTGPLQKERENKIHPSFFVGKPVRLYNKISDSYHTGRIVDWKENAAVSFDGNDMIMSPSMNAPCASSNNSSTLVTMPETLNPDCKVSQEKQTEKDARRTGETSSLSTSSHPIPPASSSIMDLKQDINSSSSPHSFSIDSAIGRTQYLIRFRHGMDGRKVLVHQWVYLEEHPLTIGLAVVWVNLGGSGDDNCATIATPSSKGDTSPSKENDSRYLSNLRPAQIVVRTALEMAPVKEINHNLEGDSSNNDNADSAIHTMAFFFGKEFHHALLRLEPTKITSSRCTNAGNNHDENNYIADKDMVAFDFHHIPKSLEQSLLRAQYDDKSLALGIAMACMELEEERRARVWHGLTVRLADILNGSRQE</sequence>
<evidence type="ECO:0000256" key="1">
    <source>
        <dbReference type="SAM" id="MobiDB-lite"/>
    </source>
</evidence>
<feature type="compositionally biased region" description="Basic and acidic residues" evidence="1">
    <location>
        <begin position="508"/>
        <end position="522"/>
    </location>
</feature>
<feature type="compositionally biased region" description="Pro residues" evidence="1">
    <location>
        <begin position="212"/>
        <end position="232"/>
    </location>
</feature>
<feature type="compositionally biased region" description="Basic residues" evidence="1">
    <location>
        <begin position="364"/>
        <end position="373"/>
    </location>
</feature>
<feature type="region of interest" description="Disordered" evidence="1">
    <location>
        <begin position="48"/>
        <end position="121"/>
    </location>
</feature>
<proteinExistence type="predicted"/>
<feature type="compositionally biased region" description="Low complexity" evidence="1">
    <location>
        <begin position="528"/>
        <end position="540"/>
    </location>
</feature>
<dbReference type="AlphaFoldDB" id="A0A7S4QF98"/>
<feature type="compositionally biased region" description="Basic and acidic residues" evidence="1">
    <location>
        <begin position="82"/>
        <end position="101"/>
    </location>
</feature>
<protein>
    <submittedName>
        <fullName evidence="2">Uncharacterized protein</fullName>
    </submittedName>
</protein>